<name>A0ABN2EWK1_9ACTN</name>
<gene>
    <name evidence="1" type="ORF">GCM10009789_87440</name>
</gene>
<accession>A0ABN2EWK1</accession>
<keyword evidence="2" id="KW-1185">Reference proteome</keyword>
<dbReference type="RefSeq" id="WP_344222723.1">
    <property type="nucleotide sequence ID" value="NZ_BAAAOS010000075.1"/>
</dbReference>
<evidence type="ECO:0000313" key="2">
    <source>
        <dbReference type="Proteomes" id="UP001500393"/>
    </source>
</evidence>
<protein>
    <submittedName>
        <fullName evidence="1">Uncharacterized protein</fullName>
    </submittedName>
</protein>
<proteinExistence type="predicted"/>
<comment type="caution">
    <text evidence="1">The sequence shown here is derived from an EMBL/GenBank/DDBJ whole genome shotgun (WGS) entry which is preliminary data.</text>
</comment>
<organism evidence="1 2">
    <name type="scientific">Kribbella sancticallisti</name>
    <dbReference type="NCBI Taxonomy" id="460087"/>
    <lineage>
        <taxon>Bacteria</taxon>
        <taxon>Bacillati</taxon>
        <taxon>Actinomycetota</taxon>
        <taxon>Actinomycetes</taxon>
        <taxon>Propionibacteriales</taxon>
        <taxon>Kribbellaceae</taxon>
        <taxon>Kribbella</taxon>
    </lineage>
</organism>
<reference evidence="1 2" key="1">
    <citation type="journal article" date="2019" name="Int. J. Syst. Evol. Microbiol.">
        <title>The Global Catalogue of Microorganisms (GCM) 10K type strain sequencing project: providing services to taxonomists for standard genome sequencing and annotation.</title>
        <authorList>
            <consortium name="The Broad Institute Genomics Platform"/>
            <consortium name="The Broad Institute Genome Sequencing Center for Infectious Disease"/>
            <person name="Wu L."/>
            <person name="Ma J."/>
        </authorList>
    </citation>
    <scope>NUCLEOTIDE SEQUENCE [LARGE SCALE GENOMIC DNA]</scope>
    <source>
        <strain evidence="1 2">JCM 14969</strain>
    </source>
</reference>
<sequence>MPVPFVVLLGTMPVEPAITALEHVVAHGVHRQVKGKRLVATDLDWVPGEGPLRFAPRW</sequence>
<evidence type="ECO:0000313" key="1">
    <source>
        <dbReference type="EMBL" id="GAA1620281.1"/>
    </source>
</evidence>
<dbReference type="EMBL" id="BAAAOS010000075">
    <property type="protein sequence ID" value="GAA1620281.1"/>
    <property type="molecule type" value="Genomic_DNA"/>
</dbReference>
<dbReference type="Proteomes" id="UP001500393">
    <property type="component" value="Unassembled WGS sequence"/>
</dbReference>